<sequence length="60" mass="6566">MSKGTIMAAVTVNPDNITGDLPIIIARDEDEREKLARHLANVLQSTVHDLGNGTYLIVQH</sequence>
<dbReference type="RefSeq" id="WP_073238563.1">
    <property type="nucleotide sequence ID" value="NZ_FQUY01000010.1"/>
</dbReference>
<accession>A0A1M4YD47</accession>
<dbReference type="EMBL" id="FQUY01000010">
    <property type="protein sequence ID" value="SHF03442.1"/>
    <property type="molecule type" value="Genomic_DNA"/>
</dbReference>
<gene>
    <name evidence="1" type="ORF">SAMN02745133_01678</name>
</gene>
<reference evidence="2" key="1">
    <citation type="submission" date="2016-11" db="EMBL/GenBank/DDBJ databases">
        <authorList>
            <person name="Varghese N."/>
            <person name="Submissions S."/>
        </authorList>
    </citation>
    <scope>NUCLEOTIDE SEQUENCE [LARGE SCALE GENOMIC DNA]</scope>
    <source>
        <strain evidence="2">DSM 12395</strain>
    </source>
</reference>
<name>A0A1M4YD47_9FIRM</name>
<dbReference type="Pfam" id="PF21835">
    <property type="entry name" value="YIEGIA_cap"/>
    <property type="match status" value="1"/>
</dbReference>
<dbReference type="OrthoDB" id="1955035at2"/>
<evidence type="ECO:0000313" key="2">
    <source>
        <dbReference type="Proteomes" id="UP000184148"/>
    </source>
</evidence>
<proteinExistence type="predicted"/>
<dbReference type="AlphaFoldDB" id="A0A1M4YD47"/>
<keyword evidence="2" id="KW-1185">Reference proteome</keyword>
<dbReference type="STRING" id="1121429.SAMN02745133_01678"/>
<organism evidence="1 2">
    <name type="scientific">Desulforamulus putei DSM 12395</name>
    <dbReference type="NCBI Taxonomy" id="1121429"/>
    <lineage>
        <taxon>Bacteria</taxon>
        <taxon>Bacillati</taxon>
        <taxon>Bacillota</taxon>
        <taxon>Clostridia</taxon>
        <taxon>Eubacteriales</taxon>
        <taxon>Peptococcaceae</taxon>
        <taxon>Desulforamulus</taxon>
    </lineage>
</organism>
<dbReference type="InterPro" id="IPR054055">
    <property type="entry name" value="YpzH"/>
</dbReference>
<evidence type="ECO:0000313" key="1">
    <source>
        <dbReference type="EMBL" id="SHF03442.1"/>
    </source>
</evidence>
<dbReference type="Proteomes" id="UP000184148">
    <property type="component" value="Unassembled WGS sequence"/>
</dbReference>
<protein>
    <submittedName>
        <fullName evidence="1">Uncharacterized protein</fullName>
    </submittedName>
</protein>